<accession>A0ABP9V9D6</accession>
<dbReference type="InterPro" id="IPR002316">
    <property type="entry name" value="Pro-tRNA-ligase_IIa"/>
</dbReference>
<dbReference type="CDD" id="cd00861">
    <property type="entry name" value="ProRS_anticodon_short"/>
    <property type="match status" value="1"/>
</dbReference>
<dbReference type="InterPro" id="IPR036621">
    <property type="entry name" value="Anticodon-bd_dom_sf"/>
</dbReference>
<dbReference type="Proteomes" id="UP001458946">
    <property type="component" value="Unassembled WGS sequence"/>
</dbReference>
<dbReference type="NCBIfam" id="TIGR00409">
    <property type="entry name" value="proS_fam_II"/>
    <property type="match status" value="1"/>
</dbReference>
<dbReference type="InterPro" id="IPR006195">
    <property type="entry name" value="aa-tRNA-synth_II"/>
</dbReference>
<organism evidence="12 13">
    <name type="scientific">Deinococcus xinjiangensis</name>
    <dbReference type="NCBI Taxonomy" id="457454"/>
    <lineage>
        <taxon>Bacteria</taxon>
        <taxon>Thermotogati</taxon>
        <taxon>Deinococcota</taxon>
        <taxon>Deinococci</taxon>
        <taxon>Deinococcales</taxon>
        <taxon>Deinococcaceae</taxon>
        <taxon>Deinococcus</taxon>
    </lineage>
</organism>
<dbReference type="Gene3D" id="3.90.960.10">
    <property type="entry name" value="YbaK/aminoacyl-tRNA synthetase-associated domain"/>
    <property type="match status" value="1"/>
</dbReference>
<dbReference type="PANTHER" id="PTHR42753">
    <property type="entry name" value="MITOCHONDRIAL RIBOSOME PROTEIN L39/PROLYL-TRNA LIGASE FAMILY MEMBER"/>
    <property type="match status" value="1"/>
</dbReference>
<dbReference type="PRINTS" id="PR01046">
    <property type="entry name" value="TRNASYNTHPRO"/>
</dbReference>
<keyword evidence="5 10" id="KW-0547">Nucleotide-binding</keyword>
<keyword evidence="8 10" id="KW-0030">Aminoacyl-tRNA synthetase</keyword>
<dbReference type="EC" id="6.1.1.15" evidence="10"/>
<dbReference type="Pfam" id="PF04073">
    <property type="entry name" value="tRNA_edit"/>
    <property type="match status" value="1"/>
</dbReference>
<sequence length="597" mass="65409">MRLSQSLLTTQREAPADAETLGTVMLTRAGYLRKIGSGLYAHLPLMNRVLHKLERLIREELDPISQEVSLPLLQPESLWRESGRWEAYTRSEGIMFTVTDRARRQHALGPTHEEVALDVVRGLVQSYRDLPVNIYQIGRKFRDELRPRFGLLRTREFSMKDAYSFHADPDSLREQFEAMSAAYTRILTRLGAEWRMVEADSGNIGGETSREFMVLAAVGEDEVLYTPDGQYAANAERAVSRATPAGPSPFSGFQTVDTPNTTSVAAACALLGCETAHMVKNVLYDATFWQNNTDGQGGTETLVPVLVSLRGDHSVNPTKLHNAVQERHLGTLTRLELAEPERWAASALPLGYIGPDLPDSVLARQSGLSPKFLRLCDHAAAELRDFATGANRVGQHVTGANWRTDFALPERADLRQAVVGEAAQHDPAQPLQSARGIEVGHVFQLGSKYAAAMGATFTGADGQPKLFQMGSYGIGVSRLAQAVAEQLSDERGLNWPACLAPYTVILTVVDIQNAEQMQAAEQLYGQLWAAGIETLLDDRPLRAGAKFADADLLGIPWRVTLGRGLSSGEVELKARRSGTQQTVRLGEVVAKITEASR</sequence>
<proteinExistence type="inferred from homology"/>
<keyword evidence="13" id="KW-1185">Reference proteome</keyword>
<comment type="catalytic activity">
    <reaction evidence="9 10">
        <text>tRNA(Pro) + L-proline + ATP = L-prolyl-tRNA(Pro) + AMP + diphosphate</text>
        <dbReference type="Rhea" id="RHEA:14305"/>
        <dbReference type="Rhea" id="RHEA-COMP:9700"/>
        <dbReference type="Rhea" id="RHEA-COMP:9702"/>
        <dbReference type="ChEBI" id="CHEBI:30616"/>
        <dbReference type="ChEBI" id="CHEBI:33019"/>
        <dbReference type="ChEBI" id="CHEBI:60039"/>
        <dbReference type="ChEBI" id="CHEBI:78442"/>
        <dbReference type="ChEBI" id="CHEBI:78532"/>
        <dbReference type="ChEBI" id="CHEBI:456215"/>
        <dbReference type="EC" id="6.1.1.15"/>
    </reaction>
</comment>
<feature type="domain" description="Aminoacyl-transfer RNA synthetases class-II family profile" evidence="11">
    <location>
        <begin position="45"/>
        <end position="496"/>
    </location>
</feature>
<dbReference type="HAMAP" id="MF_01569">
    <property type="entry name" value="Pro_tRNA_synth_type1"/>
    <property type="match status" value="1"/>
</dbReference>
<dbReference type="NCBIfam" id="NF006625">
    <property type="entry name" value="PRK09194.1"/>
    <property type="match status" value="1"/>
</dbReference>
<evidence type="ECO:0000256" key="10">
    <source>
        <dbReference type="HAMAP-Rule" id="MF_01569"/>
    </source>
</evidence>
<evidence type="ECO:0000256" key="5">
    <source>
        <dbReference type="ARBA" id="ARBA00022741"/>
    </source>
</evidence>
<keyword evidence="4 10" id="KW-0436">Ligase</keyword>
<dbReference type="CDD" id="cd04334">
    <property type="entry name" value="ProRS-INS"/>
    <property type="match status" value="1"/>
</dbReference>
<keyword evidence="3 10" id="KW-0963">Cytoplasm</keyword>
<evidence type="ECO:0000256" key="8">
    <source>
        <dbReference type="ARBA" id="ARBA00023146"/>
    </source>
</evidence>
<reference evidence="12 13" key="1">
    <citation type="submission" date="2024-02" db="EMBL/GenBank/DDBJ databases">
        <title>Deinococcus xinjiangensis NBRC 107630.</title>
        <authorList>
            <person name="Ichikawa N."/>
            <person name="Katano-Makiyama Y."/>
            <person name="Hidaka K."/>
        </authorList>
    </citation>
    <scope>NUCLEOTIDE SEQUENCE [LARGE SCALE GENOMIC DNA]</scope>
    <source>
        <strain evidence="12 13">NBRC 107630</strain>
    </source>
</reference>
<evidence type="ECO:0000256" key="3">
    <source>
        <dbReference type="ARBA" id="ARBA00022490"/>
    </source>
</evidence>
<dbReference type="InterPro" id="IPR007214">
    <property type="entry name" value="YbaK/aa-tRNA-synth-assoc-dom"/>
</dbReference>
<dbReference type="Gene3D" id="3.30.930.10">
    <property type="entry name" value="Bira Bifunctional Protein, Domain 2"/>
    <property type="match status" value="2"/>
</dbReference>
<evidence type="ECO:0000313" key="12">
    <source>
        <dbReference type="EMBL" id="GAA5501872.1"/>
    </source>
</evidence>
<comment type="subunit">
    <text evidence="2 10">Homodimer.</text>
</comment>
<dbReference type="InterPro" id="IPR036754">
    <property type="entry name" value="YbaK/aa-tRNA-synt-asso_dom_sf"/>
</dbReference>
<dbReference type="Pfam" id="PF00587">
    <property type="entry name" value="tRNA-synt_2b"/>
    <property type="match status" value="1"/>
</dbReference>
<dbReference type="GO" id="GO:0016874">
    <property type="term" value="F:ligase activity"/>
    <property type="evidence" value="ECO:0007669"/>
    <property type="project" value="UniProtKB-KW"/>
</dbReference>
<dbReference type="SUPFAM" id="SSF55681">
    <property type="entry name" value="Class II aaRS and biotin synthetases"/>
    <property type="match status" value="1"/>
</dbReference>
<dbReference type="PROSITE" id="PS50862">
    <property type="entry name" value="AA_TRNA_LIGASE_II"/>
    <property type="match status" value="1"/>
</dbReference>
<comment type="domain">
    <text evidence="10">Consists of three domains: the N-terminal catalytic domain, the editing domain and the C-terminal anticodon-binding domain.</text>
</comment>
<evidence type="ECO:0000313" key="13">
    <source>
        <dbReference type="Proteomes" id="UP001458946"/>
    </source>
</evidence>
<name>A0ABP9V9D6_9DEIO</name>
<dbReference type="InterPro" id="IPR004154">
    <property type="entry name" value="Anticodon-bd"/>
</dbReference>
<comment type="subcellular location">
    <subcellularLocation>
        <location evidence="1 10">Cytoplasm</location>
    </subcellularLocation>
</comment>
<dbReference type="Gene3D" id="3.40.50.800">
    <property type="entry name" value="Anticodon-binding domain"/>
    <property type="match status" value="1"/>
</dbReference>
<dbReference type="SUPFAM" id="SSF55826">
    <property type="entry name" value="YbaK/ProRS associated domain"/>
    <property type="match status" value="1"/>
</dbReference>
<dbReference type="PANTHER" id="PTHR42753:SF2">
    <property type="entry name" value="PROLINE--TRNA LIGASE"/>
    <property type="match status" value="1"/>
</dbReference>
<dbReference type="InterPro" id="IPR050062">
    <property type="entry name" value="Pro-tRNA_synthetase"/>
</dbReference>
<gene>
    <name evidence="12" type="primary">proS_2</name>
    <name evidence="10" type="synonym">proS</name>
    <name evidence="12" type="ORF">Dxin01_01611</name>
</gene>
<evidence type="ECO:0000256" key="9">
    <source>
        <dbReference type="ARBA" id="ARBA00047671"/>
    </source>
</evidence>
<comment type="similarity">
    <text evidence="10">Belongs to the class-II aminoacyl-tRNA synthetase family. ProS type 1 subfamily.</text>
</comment>
<dbReference type="RefSeq" id="WP_353541843.1">
    <property type="nucleotide sequence ID" value="NZ_BAABRN010000014.1"/>
</dbReference>
<dbReference type="EMBL" id="BAABRN010000014">
    <property type="protein sequence ID" value="GAA5501872.1"/>
    <property type="molecule type" value="Genomic_DNA"/>
</dbReference>
<evidence type="ECO:0000256" key="7">
    <source>
        <dbReference type="ARBA" id="ARBA00022917"/>
    </source>
</evidence>
<dbReference type="InterPro" id="IPR004500">
    <property type="entry name" value="Pro-tRNA-synth_IIa_bac-type"/>
</dbReference>
<dbReference type="InterPro" id="IPR044140">
    <property type="entry name" value="ProRS_anticodon_short"/>
</dbReference>
<evidence type="ECO:0000256" key="4">
    <source>
        <dbReference type="ARBA" id="ARBA00022598"/>
    </source>
</evidence>
<dbReference type="Pfam" id="PF03129">
    <property type="entry name" value="HGTP_anticodon"/>
    <property type="match status" value="1"/>
</dbReference>
<dbReference type="SUPFAM" id="SSF52954">
    <property type="entry name" value="Class II aaRS ABD-related"/>
    <property type="match status" value="1"/>
</dbReference>
<evidence type="ECO:0000256" key="6">
    <source>
        <dbReference type="ARBA" id="ARBA00022840"/>
    </source>
</evidence>
<protein>
    <recommendedName>
        <fullName evidence="10">Proline--tRNA ligase</fullName>
        <ecNumber evidence="10">6.1.1.15</ecNumber>
    </recommendedName>
    <alternativeName>
        <fullName evidence="10">Prolyl-tRNA synthetase</fullName>
        <shortName evidence="10">ProRS</shortName>
    </alternativeName>
</protein>
<dbReference type="InterPro" id="IPR023717">
    <property type="entry name" value="Pro-tRNA-Synthase_IIa_type1"/>
</dbReference>
<comment type="function">
    <text evidence="10">Catalyzes the attachment of proline to tRNA(Pro) in a two-step reaction: proline is first activated by ATP to form Pro-AMP and then transferred to the acceptor end of tRNA(Pro). As ProRS can inadvertently accommodate and process non-cognate amino acids such as alanine and cysteine, to avoid such errors it has two additional distinct editing activities against alanine. One activity is designated as 'pretransfer' editing and involves the tRNA(Pro)-independent hydrolysis of activated Ala-AMP. The other activity is designated 'posttransfer' editing and involves deacylation of mischarged Ala-tRNA(Pro). The misacylated Cys-tRNA(Pro) is not edited by ProRS.</text>
</comment>
<dbReference type="InterPro" id="IPR002314">
    <property type="entry name" value="aa-tRNA-synt_IIb"/>
</dbReference>
<keyword evidence="7 10" id="KW-0648">Protein biosynthesis</keyword>
<evidence type="ECO:0000256" key="2">
    <source>
        <dbReference type="ARBA" id="ARBA00011738"/>
    </source>
</evidence>
<evidence type="ECO:0000256" key="1">
    <source>
        <dbReference type="ARBA" id="ARBA00004496"/>
    </source>
</evidence>
<evidence type="ECO:0000259" key="11">
    <source>
        <dbReference type="PROSITE" id="PS50862"/>
    </source>
</evidence>
<keyword evidence="6 10" id="KW-0067">ATP-binding</keyword>
<dbReference type="InterPro" id="IPR045864">
    <property type="entry name" value="aa-tRNA-synth_II/BPL/LPL"/>
</dbReference>
<comment type="caution">
    <text evidence="12">The sequence shown here is derived from an EMBL/GenBank/DDBJ whole genome shotgun (WGS) entry which is preliminary data.</text>
</comment>